<reference evidence="2 3" key="1">
    <citation type="submission" date="2014-04" db="EMBL/GenBank/DDBJ databases">
        <authorList>
            <consortium name="DOE Joint Genome Institute"/>
            <person name="Kuo A."/>
            <person name="Kohler A."/>
            <person name="Jargeat P."/>
            <person name="Nagy L.G."/>
            <person name="Floudas D."/>
            <person name="Copeland A."/>
            <person name="Barry K.W."/>
            <person name="Cichocki N."/>
            <person name="Veneault-Fourrey C."/>
            <person name="LaButti K."/>
            <person name="Lindquist E.A."/>
            <person name="Lipzen A."/>
            <person name="Lundell T."/>
            <person name="Morin E."/>
            <person name="Murat C."/>
            <person name="Sun H."/>
            <person name="Tunlid A."/>
            <person name="Henrissat B."/>
            <person name="Grigoriev I.V."/>
            <person name="Hibbett D.S."/>
            <person name="Martin F."/>
            <person name="Nordberg H.P."/>
            <person name="Cantor M.N."/>
            <person name="Hua S.X."/>
        </authorList>
    </citation>
    <scope>NUCLEOTIDE SEQUENCE [LARGE SCALE GENOMIC DNA]</scope>
    <source>
        <strain evidence="2 3">Ve08.2h10</strain>
    </source>
</reference>
<name>A0A0D0EBV1_9AGAM</name>
<reference evidence="3" key="2">
    <citation type="submission" date="2015-01" db="EMBL/GenBank/DDBJ databases">
        <title>Evolutionary Origins and Diversification of the Mycorrhizal Mutualists.</title>
        <authorList>
            <consortium name="DOE Joint Genome Institute"/>
            <consortium name="Mycorrhizal Genomics Consortium"/>
            <person name="Kohler A."/>
            <person name="Kuo A."/>
            <person name="Nagy L.G."/>
            <person name="Floudas D."/>
            <person name="Copeland A."/>
            <person name="Barry K.W."/>
            <person name="Cichocki N."/>
            <person name="Veneault-Fourrey C."/>
            <person name="LaButti K."/>
            <person name="Lindquist E.A."/>
            <person name="Lipzen A."/>
            <person name="Lundell T."/>
            <person name="Morin E."/>
            <person name="Murat C."/>
            <person name="Riley R."/>
            <person name="Ohm R."/>
            <person name="Sun H."/>
            <person name="Tunlid A."/>
            <person name="Henrissat B."/>
            <person name="Grigoriev I.V."/>
            <person name="Hibbett D.S."/>
            <person name="Martin F."/>
        </authorList>
    </citation>
    <scope>NUCLEOTIDE SEQUENCE [LARGE SCALE GENOMIC DNA]</scope>
    <source>
        <strain evidence="3">Ve08.2h10</strain>
    </source>
</reference>
<feature type="compositionally biased region" description="Low complexity" evidence="1">
    <location>
        <begin position="70"/>
        <end position="88"/>
    </location>
</feature>
<sequence length="716" mass="77840">MHQALNSLSIGDSDKPTNHPYVPPPIQRLSRSLPPSTAPPLPNPSASDPSFSNTTLHGSSAPLPGPNRPSSSAETTYSHSSAAGPSSSKCSNILPYLHRLEIVDDMASRAPPLLDLKLSSQSFLDAVAMDLASEKPLYSVETVGSSTTIWRSDPWDGSAKIADIRWPKELPLKGKARDNTNSTMVQMNGSRWKETTNFLKYGSLRNSRKFSIPHYSHFLKWKRSGNLYQCTTPTCRGAVATLESFDEDTAPKLKVFENLGSFHESVPQLDHAGISLSLLDHLFVTALLLVTEPDDWMIVARNPTSLGNHSTDAFPHTNSASTKAPASARQWRKIMYGEPLYPSLKTPAFDRTAAPRGGDDSDVLDISQPLQLSTSIRQWRKIVYGEPLYPSLRPQSANGLDIPPRPSTAGDTASISSESAYFPATPSSAPSTGFYDSSFLDDSNKTVPRINTENKQYSLPLSFSPTSISPIPSSECIPMSSPPTALLTNGRRELPAPPSSYNPPPSSQPWLHRSRSSPRLSIVTEDGVSTPMASLDDQDPPNGTVRSRELSLGSIRPRQLPSIPASREPTIHPALVPPRPVDEKQSSQTHQRTLPPTPGPVPRSPSATGHRHVRQSHSQAIPPRPPTSSTPVRPSTATQGDASAQGRRQRHEKDPDELINWVRSTTRAHHRRARGGDDEGHASGPDDVIYEAPPPAYNAIDFSTPPQARSPTSAHI</sequence>
<keyword evidence="3" id="KW-1185">Reference proteome</keyword>
<accession>A0A0D0EBV1</accession>
<organism evidence="2 3">
    <name type="scientific">Paxillus rubicundulus Ve08.2h10</name>
    <dbReference type="NCBI Taxonomy" id="930991"/>
    <lineage>
        <taxon>Eukaryota</taxon>
        <taxon>Fungi</taxon>
        <taxon>Dikarya</taxon>
        <taxon>Basidiomycota</taxon>
        <taxon>Agaricomycotina</taxon>
        <taxon>Agaricomycetes</taxon>
        <taxon>Agaricomycetidae</taxon>
        <taxon>Boletales</taxon>
        <taxon>Paxilineae</taxon>
        <taxon>Paxillaceae</taxon>
        <taxon>Paxillus</taxon>
    </lineage>
</organism>
<feature type="compositionally biased region" description="Polar residues" evidence="1">
    <location>
        <begin position="1"/>
        <end position="10"/>
    </location>
</feature>
<feature type="compositionally biased region" description="Polar residues" evidence="1">
    <location>
        <begin position="48"/>
        <end position="58"/>
    </location>
</feature>
<protein>
    <submittedName>
        <fullName evidence="2">Unplaced genomic scaffold scaffold_78, whole genome shotgun sequence</fullName>
    </submittedName>
</protein>
<dbReference type="EMBL" id="KN824900">
    <property type="protein sequence ID" value="KIK98260.1"/>
    <property type="molecule type" value="Genomic_DNA"/>
</dbReference>
<evidence type="ECO:0000313" key="3">
    <source>
        <dbReference type="Proteomes" id="UP000054538"/>
    </source>
</evidence>
<gene>
    <name evidence="2" type="ORF">PAXRUDRAFT_134595</name>
</gene>
<evidence type="ECO:0000313" key="2">
    <source>
        <dbReference type="EMBL" id="KIK98260.1"/>
    </source>
</evidence>
<proteinExistence type="predicted"/>
<dbReference type="HOGENOM" id="CLU_027900_0_0_1"/>
<dbReference type="Proteomes" id="UP000054538">
    <property type="component" value="Unassembled WGS sequence"/>
</dbReference>
<feature type="compositionally biased region" description="Polar residues" evidence="1">
    <location>
        <begin position="704"/>
        <end position="716"/>
    </location>
</feature>
<feature type="region of interest" description="Disordered" evidence="1">
    <location>
        <begin position="1"/>
        <end position="88"/>
    </location>
</feature>
<feature type="region of interest" description="Disordered" evidence="1">
    <location>
        <begin position="394"/>
        <end position="414"/>
    </location>
</feature>
<dbReference type="AlphaFoldDB" id="A0A0D0EBV1"/>
<feature type="compositionally biased region" description="Low complexity" evidence="1">
    <location>
        <begin position="472"/>
        <end position="483"/>
    </location>
</feature>
<dbReference type="InParanoid" id="A0A0D0EBV1"/>
<dbReference type="OrthoDB" id="3270497at2759"/>
<evidence type="ECO:0000256" key="1">
    <source>
        <dbReference type="SAM" id="MobiDB-lite"/>
    </source>
</evidence>
<feature type="compositionally biased region" description="Pro residues" evidence="1">
    <location>
        <begin position="495"/>
        <end position="507"/>
    </location>
</feature>
<feature type="region of interest" description="Disordered" evidence="1">
    <location>
        <begin position="472"/>
        <end position="716"/>
    </location>
</feature>